<dbReference type="EMBL" id="JARJCM010000011">
    <property type="protein sequence ID" value="KAJ7042921.1"/>
    <property type="molecule type" value="Genomic_DNA"/>
</dbReference>
<accession>A0AAD6XCF5</accession>
<dbReference type="AlphaFoldDB" id="A0AAD6XCF5"/>
<dbReference type="Proteomes" id="UP001218188">
    <property type="component" value="Unassembled WGS sequence"/>
</dbReference>
<reference evidence="1" key="1">
    <citation type="submission" date="2023-03" db="EMBL/GenBank/DDBJ databases">
        <title>Massive genome expansion in bonnet fungi (Mycena s.s.) driven by repeated elements and novel gene families across ecological guilds.</title>
        <authorList>
            <consortium name="Lawrence Berkeley National Laboratory"/>
            <person name="Harder C.B."/>
            <person name="Miyauchi S."/>
            <person name="Viragh M."/>
            <person name="Kuo A."/>
            <person name="Thoen E."/>
            <person name="Andreopoulos B."/>
            <person name="Lu D."/>
            <person name="Skrede I."/>
            <person name="Drula E."/>
            <person name="Henrissat B."/>
            <person name="Morin E."/>
            <person name="Kohler A."/>
            <person name="Barry K."/>
            <person name="LaButti K."/>
            <person name="Morin E."/>
            <person name="Salamov A."/>
            <person name="Lipzen A."/>
            <person name="Mereny Z."/>
            <person name="Hegedus B."/>
            <person name="Baldrian P."/>
            <person name="Stursova M."/>
            <person name="Weitz H."/>
            <person name="Taylor A."/>
            <person name="Grigoriev I.V."/>
            <person name="Nagy L.G."/>
            <person name="Martin F."/>
            <person name="Kauserud H."/>
        </authorList>
    </citation>
    <scope>NUCLEOTIDE SEQUENCE</scope>
    <source>
        <strain evidence="1">CBHHK200</strain>
    </source>
</reference>
<organism evidence="1 2">
    <name type="scientific">Mycena alexandri</name>
    <dbReference type="NCBI Taxonomy" id="1745969"/>
    <lineage>
        <taxon>Eukaryota</taxon>
        <taxon>Fungi</taxon>
        <taxon>Dikarya</taxon>
        <taxon>Basidiomycota</taxon>
        <taxon>Agaricomycotina</taxon>
        <taxon>Agaricomycetes</taxon>
        <taxon>Agaricomycetidae</taxon>
        <taxon>Agaricales</taxon>
        <taxon>Marasmiineae</taxon>
        <taxon>Mycenaceae</taxon>
        <taxon>Mycena</taxon>
    </lineage>
</organism>
<proteinExistence type="predicted"/>
<keyword evidence="2" id="KW-1185">Reference proteome</keyword>
<protein>
    <recommendedName>
        <fullName evidence="3">F-box domain-containing protein</fullName>
    </recommendedName>
</protein>
<comment type="caution">
    <text evidence="1">The sequence shown here is derived from an EMBL/GenBank/DDBJ whole genome shotgun (WGS) entry which is preliminary data.</text>
</comment>
<sequence>MPDWLSLPVEIWLHTLDLQPLRHLTALCLTCSQLLTITRPILYRHLYLTSETKNRTPNAAVDETFGLLARHPNLAQSVRELTLDSRSDSESYVRNPGLLDADSLRNMTQLKRVTIIGDVSRRAGRQEMANFIQILHDLRLDELQIPAPGARAFLLALSSSQLVQLANPKRIAFYVGPDRSELLLSRFSILLTAAGPSITSLSLTAAQTHLNALFILRFPALHSLEITNPFDLREITCPRGFNSFLSAHHEPLKHLHLGYVDRRDTGSAVLSSAAIVFDEFSGLHPTFLPNLQTFHGHYRNVEMMARARVQSLAGLRELSIGAALSPPSETIPGVQRMLNAMDAAGRLDALTVLDFDLFQWDDVELETASTFVRRWAALCGPTLEVWRGLLPFTGSWPLNDFAAFPRLRVIHFPKDYRLLNIAARLDLAVDVSQYIGDITSICNALEEVKVIGDFVDGSFDKSWMIDRRSPSGTALRQVE</sequence>
<evidence type="ECO:0000313" key="1">
    <source>
        <dbReference type="EMBL" id="KAJ7042921.1"/>
    </source>
</evidence>
<evidence type="ECO:0008006" key="3">
    <source>
        <dbReference type="Google" id="ProtNLM"/>
    </source>
</evidence>
<gene>
    <name evidence="1" type="ORF">C8F04DRAFT_57121</name>
</gene>
<name>A0AAD6XCF5_9AGAR</name>
<evidence type="ECO:0000313" key="2">
    <source>
        <dbReference type="Proteomes" id="UP001218188"/>
    </source>
</evidence>